<protein>
    <recommendedName>
        <fullName evidence="2">Endonuclease/exonuclease/phosphatase domain-containing protein</fullName>
    </recommendedName>
</protein>
<dbReference type="AlphaFoldDB" id="A0A7R9HMG5"/>
<evidence type="ECO:0000256" key="1">
    <source>
        <dbReference type="SAM" id="MobiDB-lite"/>
    </source>
</evidence>
<feature type="compositionally biased region" description="Polar residues" evidence="1">
    <location>
        <begin position="634"/>
        <end position="656"/>
    </location>
</feature>
<dbReference type="InterPro" id="IPR005135">
    <property type="entry name" value="Endo/exonuclease/phosphatase"/>
</dbReference>
<evidence type="ECO:0000259" key="2">
    <source>
        <dbReference type="Pfam" id="PF14529"/>
    </source>
</evidence>
<reference evidence="3" key="1">
    <citation type="submission" date="2020-11" db="EMBL/GenBank/DDBJ databases">
        <authorList>
            <person name="Tran Van P."/>
        </authorList>
    </citation>
    <scope>NUCLEOTIDE SEQUENCE</scope>
</reference>
<dbReference type="EMBL" id="OB793555">
    <property type="protein sequence ID" value="CAD7427806.1"/>
    <property type="molecule type" value="Genomic_DNA"/>
</dbReference>
<feature type="compositionally biased region" description="Acidic residues" evidence="1">
    <location>
        <begin position="614"/>
        <end position="628"/>
    </location>
</feature>
<dbReference type="Gene3D" id="3.60.10.10">
    <property type="entry name" value="Endonuclease/exonuclease/phosphatase"/>
    <property type="match status" value="1"/>
</dbReference>
<organism evidence="3">
    <name type="scientific">Timema monikensis</name>
    <dbReference type="NCBI Taxonomy" id="170555"/>
    <lineage>
        <taxon>Eukaryota</taxon>
        <taxon>Metazoa</taxon>
        <taxon>Ecdysozoa</taxon>
        <taxon>Arthropoda</taxon>
        <taxon>Hexapoda</taxon>
        <taxon>Insecta</taxon>
        <taxon>Pterygota</taxon>
        <taxon>Neoptera</taxon>
        <taxon>Polyneoptera</taxon>
        <taxon>Phasmatodea</taxon>
        <taxon>Timematodea</taxon>
        <taxon>Timematoidea</taxon>
        <taxon>Timematidae</taxon>
        <taxon>Timema</taxon>
    </lineage>
</organism>
<name>A0A7R9HMG5_9NEOP</name>
<feature type="region of interest" description="Disordered" evidence="1">
    <location>
        <begin position="609"/>
        <end position="662"/>
    </location>
</feature>
<dbReference type="GO" id="GO:0003824">
    <property type="term" value="F:catalytic activity"/>
    <property type="evidence" value="ECO:0007669"/>
    <property type="project" value="InterPro"/>
</dbReference>
<dbReference type="Pfam" id="PF14529">
    <property type="entry name" value="Exo_endo_phos_2"/>
    <property type="match status" value="1"/>
</dbReference>
<evidence type="ECO:0000313" key="3">
    <source>
        <dbReference type="EMBL" id="CAD7427806.1"/>
    </source>
</evidence>
<dbReference type="InterPro" id="IPR036691">
    <property type="entry name" value="Endo/exonu/phosph_ase_sf"/>
</dbReference>
<dbReference type="SUPFAM" id="SSF56219">
    <property type="entry name" value="DNase I-like"/>
    <property type="match status" value="1"/>
</dbReference>
<gene>
    <name evidence="3" type="ORF">TMSB3V08_LOCUS4635</name>
</gene>
<proteinExistence type="predicted"/>
<sequence>MSAIVVFNKEIAVTKIEQLCNQWVTCVELGTSSGRCIVANLYFQFRHPIEPYLDQLEIICRTYAGVPLIITADANAKSPMWHSHRVIGRDRRGRALEEFIYGHGLEVANQPNNPPTYQGRAGASSNIDVTLCNAESMDMVEGWRVVDNVTVSDHNLIVFEFVAGRLVDGNGEGKRRRYNMSKANWEKLRAELILPSPVAQGDNVNMKAKQLTWALQDAMRKSIPVVKGDTKVGNKPWNDRLQSLRARARRTRRRYQRCRDPAGRVVLLNIYRESKREFEDGLYQEKRKSWEKYVQEELQRGPWGVPFKIASGKLRPPAMITTLSKDDGSTTTSWEESAVLLMETLLPDDDVTEDTEEHQMLRERMENDETYHQMILLSIVSYGACIWAHRLTNVAPAKAIQGLQRNILLRLTGAYRTVATDALSVALGVWPLDLLIRKKAVAYWLKKRNLEKVRLLTTHDVRTFGEAEIVLLEEWQRRWERSGTGRRTYQLFPNVVERLENKHLQPSRGLVHFITGKGPYPASLRKLGLIESGNCQCGEEGTPEHVVLECVITLEARRNYQREIQGRLVGEVLRDPIYWKFLDQIALEASDRAKTAYIDRLKEAQGRIRRDVDTDNDEEDDSDTEGGTDTDTSAVSAGTTSLGGSESVRMTPSSHVSEPRAPFSIAVTRNDSPLYSSIVAPRNNTQYTSSNVNSATTSTTTITTTTTTTTAAHEMTGSGLDSSTQLTLVHKPAPFYNTSAGWIGDDIDPTVNLSNAARQHELLHTAPFHNIATGMGPIGSKIPVTNVWESYTDTGLQTSSHYLPAETRTSHFLTSLTDPMSSMQINKPIPVSPPPYGFDNVWEKQNPTTAVDSKICAQETRQKLFSESWPESLWDPLYTPAAVYPQPATASVWGNFVNSVCSPHSVTPPAPEHDKENTAIMDQSDGFNPFHSLNNIWSPLPSETWGTLATGKNE</sequence>
<accession>A0A7R9HMG5</accession>
<feature type="domain" description="Endonuclease/exonuclease/phosphatase" evidence="2">
    <location>
        <begin position="38"/>
        <end position="157"/>
    </location>
</feature>